<dbReference type="Gene3D" id="3.40.50.510">
    <property type="entry name" value="Phosphotransferase system, mannose-type IIA component"/>
    <property type="match status" value="1"/>
</dbReference>
<dbReference type="CDD" id="cd00006">
    <property type="entry name" value="PTS_IIA_man"/>
    <property type="match status" value="1"/>
</dbReference>
<accession>A0A940SVM8</accession>
<dbReference type="GO" id="GO:0016020">
    <property type="term" value="C:membrane"/>
    <property type="evidence" value="ECO:0007669"/>
    <property type="project" value="InterPro"/>
</dbReference>
<name>A0A940SVM8_9ENTE</name>
<dbReference type="InterPro" id="IPR033887">
    <property type="entry name" value="PTS_IIA_man"/>
</dbReference>
<evidence type="ECO:0000256" key="3">
    <source>
        <dbReference type="ARBA" id="ARBA00022490"/>
    </source>
</evidence>
<keyword evidence="10" id="KW-1185">Reference proteome</keyword>
<dbReference type="PROSITE" id="PS51096">
    <property type="entry name" value="PTS_EIIA_TYPE_4"/>
    <property type="match status" value="1"/>
</dbReference>
<keyword evidence="7" id="KW-0418">Kinase</keyword>
<dbReference type="InterPro" id="IPR004701">
    <property type="entry name" value="PTS_EIIA_man-typ"/>
</dbReference>
<keyword evidence="5" id="KW-0808">Transferase</keyword>
<dbReference type="Proteomes" id="UP000674938">
    <property type="component" value="Unassembled WGS sequence"/>
</dbReference>
<dbReference type="PANTHER" id="PTHR33799:SF1">
    <property type="entry name" value="PTS SYSTEM MANNOSE-SPECIFIC EIIAB COMPONENT-RELATED"/>
    <property type="match status" value="1"/>
</dbReference>
<evidence type="ECO:0000256" key="2">
    <source>
        <dbReference type="ARBA" id="ARBA00022448"/>
    </source>
</evidence>
<dbReference type="GO" id="GO:0005737">
    <property type="term" value="C:cytoplasm"/>
    <property type="evidence" value="ECO:0007669"/>
    <property type="project" value="UniProtKB-SubCell"/>
</dbReference>
<organism evidence="9 10">
    <name type="scientific">Vagococcus allomyrinae</name>
    <dbReference type="NCBI Taxonomy" id="2794353"/>
    <lineage>
        <taxon>Bacteria</taxon>
        <taxon>Bacillati</taxon>
        <taxon>Bacillota</taxon>
        <taxon>Bacilli</taxon>
        <taxon>Lactobacillales</taxon>
        <taxon>Enterococcaceae</taxon>
        <taxon>Vagococcus</taxon>
    </lineage>
</organism>
<dbReference type="AlphaFoldDB" id="A0A940SVM8"/>
<keyword evidence="3" id="KW-0963">Cytoplasm</keyword>
<dbReference type="Pfam" id="PF03610">
    <property type="entry name" value="EIIA-man"/>
    <property type="match status" value="1"/>
</dbReference>
<keyword evidence="4 9" id="KW-0762">Sugar transport</keyword>
<dbReference type="SUPFAM" id="SSF53062">
    <property type="entry name" value="PTS system fructose IIA component-like"/>
    <property type="match status" value="1"/>
</dbReference>
<reference evidence="9" key="1">
    <citation type="submission" date="2020-12" db="EMBL/GenBank/DDBJ databases">
        <title>Vagococcus allomyrinae sp. nov. and Enterococcus lavae sp. nov., isolated from the larvae of Allomyrina dichotoma.</title>
        <authorList>
            <person name="Lee S.D."/>
        </authorList>
    </citation>
    <scope>NUCLEOTIDE SEQUENCE</scope>
    <source>
        <strain evidence="9">BWB3-3</strain>
    </source>
</reference>
<dbReference type="GO" id="GO:0009401">
    <property type="term" value="P:phosphoenolpyruvate-dependent sugar phosphotransferase system"/>
    <property type="evidence" value="ECO:0007669"/>
    <property type="project" value="UniProtKB-KW"/>
</dbReference>
<evidence type="ECO:0000256" key="4">
    <source>
        <dbReference type="ARBA" id="ARBA00022597"/>
    </source>
</evidence>
<evidence type="ECO:0000259" key="8">
    <source>
        <dbReference type="PROSITE" id="PS51096"/>
    </source>
</evidence>
<evidence type="ECO:0000256" key="7">
    <source>
        <dbReference type="ARBA" id="ARBA00022777"/>
    </source>
</evidence>
<proteinExistence type="predicted"/>
<sequence length="145" mass="15791">MVKVVIVSHGSFCEGLLETLKMVGGSDFGVKAVPLLPGEAPEDYRDKLANQLDKTHETIILADIAGGTPFQSALYLGKDYRVTLISGMNFPMLLTLALESSLDNGKNVEDLCAHAVDEQTLGIQIQSFEKGEKKQRAKLSVNKNR</sequence>
<evidence type="ECO:0000256" key="6">
    <source>
        <dbReference type="ARBA" id="ARBA00022683"/>
    </source>
</evidence>
<dbReference type="GO" id="GO:0016301">
    <property type="term" value="F:kinase activity"/>
    <property type="evidence" value="ECO:0007669"/>
    <property type="project" value="UniProtKB-KW"/>
</dbReference>
<dbReference type="InterPro" id="IPR036662">
    <property type="entry name" value="PTS_EIIA_man-typ_sf"/>
</dbReference>
<evidence type="ECO:0000256" key="5">
    <source>
        <dbReference type="ARBA" id="ARBA00022679"/>
    </source>
</evidence>
<protein>
    <submittedName>
        <fullName evidence="9">PTS sugar transporter subunit IIA</fullName>
    </submittedName>
</protein>
<gene>
    <name evidence="9" type="ORF">I6N95_09455</name>
</gene>
<dbReference type="InterPro" id="IPR051471">
    <property type="entry name" value="Bacterial_PTS_sugar_comp"/>
</dbReference>
<keyword evidence="6" id="KW-0598">Phosphotransferase system</keyword>
<comment type="caution">
    <text evidence="9">The sequence shown here is derived from an EMBL/GenBank/DDBJ whole genome shotgun (WGS) entry which is preliminary data.</text>
</comment>
<dbReference type="PANTHER" id="PTHR33799">
    <property type="entry name" value="PTS PERMEASE-RELATED-RELATED"/>
    <property type="match status" value="1"/>
</dbReference>
<evidence type="ECO:0000256" key="1">
    <source>
        <dbReference type="ARBA" id="ARBA00004496"/>
    </source>
</evidence>
<evidence type="ECO:0000313" key="10">
    <source>
        <dbReference type="Proteomes" id="UP000674938"/>
    </source>
</evidence>
<evidence type="ECO:0000313" key="9">
    <source>
        <dbReference type="EMBL" id="MBP1041231.1"/>
    </source>
</evidence>
<comment type="subcellular location">
    <subcellularLocation>
        <location evidence="1">Cytoplasm</location>
    </subcellularLocation>
</comment>
<keyword evidence="2" id="KW-0813">Transport</keyword>
<feature type="domain" description="PTS EIIA type-4" evidence="8">
    <location>
        <begin position="1"/>
        <end position="123"/>
    </location>
</feature>
<dbReference type="RefSeq" id="WP_209526979.1">
    <property type="nucleotide sequence ID" value="NZ_JAEEGA010000005.1"/>
</dbReference>
<dbReference type="EMBL" id="JAEEGA010000005">
    <property type="protein sequence ID" value="MBP1041231.1"/>
    <property type="molecule type" value="Genomic_DNA"/>
</dbReference>